<organism evidence="4 5">
    <name type="scientific">Galbibacter pacificus</name>
    <dbReference type="NCBI Taxonomy" id="2996052"/>
    <lineage>
        <taxon>Bacteria</taxon>
        <taxon>Pseudomonadati</taxon>
        <taxon>Bacteroidota</taxon>
        <taxon>Flavobacteriia</taxon>
        <taxon>Flavobacteriales</taxon>
        <taxon>Flavobacteriaceae</taxon>
        <taxon>Galbibacter</taxon>
    </lineage>
</organism>
<dbReference type="SMART" id="SM00886">
    <property type="entry name" value="Dabb"/>
    <property type="match status" value="1"/>
</dbReference>
<name>A0ABT6FV63_9FLAO</name>
<dbReference type="Proteomes" id="UP001153642">
    <property type="component" value="Unassembled WGS sequence"/>
</dbReference>
<dbReference type="SUPFAM" id="SSF54909">
    <property type="entry name" value="Dimeric alpha+beta barrel"/>
    <property type="match status" value="1"/>
</dbReference>
<dbReference type="Gene3D" id="3.30.70.100">
    <property type="match status" value="1"/>
</dbReference>
<dbReference type="PANTHER" id="PTHR33178">
    <property type="match status" value="1"/>
</dbReference>
<evidence type="ECO:0000256" key="1">
    <source>
        <dbReference type="ARBA" id="ARBA00011738"/>
    </source>
</evidence>
<keyword evidence="2" id="KW-0732">Signal</keyword>
<dbReference type="InterPro" id="IPR013097">
    <property type="entry name" value="Dabb"/>
</dbReference>
<dbReference type="RefSeq" id="WP_277901125.1">
    <property type="nucleotide sequence ID" value="NZ_JAPMUA010000006.1"/>
</dbReference>
<keyword evidence="5" id="KW-1185">Reference proteome</keyword>
<dbReference type="InterPro" id="IPR011008">
    <property type="entry name" value="Dimeric_a/b-barrel"/>
</dbReference>
<reference evidence="4" key="1">
    <citation type="submission" date="2022-11" db="EMBL/GenBank/DDBJ databases">
        <title>High-quality draft genome sequence of Galbibacter sp. strain CMA-7.</title>
        <authorList>
            <person name="Wei L."/>
            <person name="Dong C."/>
            <person name="Shao Z."/>
        </authorList>
    </citation>
    <scope>NUCLEOTIDE SEQUENCE</scope>
    <source>
        <strain evidence="4">CMA-7</strain>
    </source>
</reference>
<evidence type="ECO:0000256" key="2">
    <source>
        <dbReference type="SAM" id="SignalP"/>
    </source>
</evidence>
<dbReference type="PANTHER" id="PTHR33178:SF10">
    <property type="entry name" value="STRESS-RESPONSE A_B BARREL DOMAIN-CONTAINING PROTEIN"/>
    <property type="match status" value="1"/>
</dbReference>
<comment type="caution">
    <text evidence="4">The sequence shown here is derived from an EMBL/GenBank/DDBJ whole genome shotgun (WGS) entry which is preliminary data.</text>
</comment>
<dbReference type="PROSITE" id="PS51502">
    <property type="entry name" value="S_R_A_B_BARREL"/>
    <property type="match status" value="1"/>
</dbReference>
<evidence type="ECO:0000259" key="3">
    <source>
        <dbReference type="PROSITE" id="PS51502"/>
    </source>
</evidence>
<gene>
    <name evidence="4" type="ORF">OSR52_14915</name>
</gene>
<evidence type="ECO:0000313" key="4">
    <source>
        <dbReference type="EMBL" id="MDG3587164.1"/>
    </source>
</evidence>
<feature type="signal peptide" evidence="2">
    <location>
        <begin position="1"/>
        <end position="22"/>
    </location>
</feature>
<feature type="chain" id="PRO_5045054197" evidence="2">
    <location>
        <begin position="23"/>
        <end position="126"/>
    </location>
</feature>
<dbReference type="EMBL" id="JAPMUA010000006">
    <property type="protein sequence ID" value="MDG3587164.1"/>
    <property type="molecule type" value="Genomic_DNA"/>
</dbReference>
<comment type="subunit">
    <text evidence="1">Homodimer.</text>
</comment>
<evidence type="ECO:0000313" key="5">
    <source>
        <dbReference type="Proteomes" id="UP001153642"/>
    </source>
</evidence>
<dbReference type="InterPro" id="IPR044662">
    <property type="entry name" value="HS1/DABB1-like"/>
</dbReference>
<proteinExistence type="predicted"/>
<feature type="domain" description="Stress-response A/B barrel" evidence="3">
    <location>
        <begin position="31"/>
        <end position="122"/>
    </location>
</feature>
<protein>
    <submittedName>
        <fullName evidence="4">Dabb family protein</fullName>
    </submittedName>
</protein>
<sequence>MKINRIILLLVTIALISFTACNTVSSKKGTITHTVFFKLKHPQGSEAEKVFLEKAVALKSISTVMNMTCVKEIGKKNDFDWGLTMQFKNQTDYDTYSNHPDHVAFVENVWKKEVADFMEIDYIDAP</sequence>
<accession>A0ABT6FV63</accession>
<dbReference type="PROSITE" id="PS51257">
    <property type="entry name" value="PROKAR_LIPOPROTEIN"/>
    <property type="match status" value="1"/>
</dbReference>
<dbReference type="Pfam" id="PF07876">
    <property type="entry name" value="Dabb"/>
    <property type="match status" value="1"/>
</dbReference>